<evidence type="ECO:0000313" key="1">
    <source>
        <dbReference type="EMBL" id="KAF7267085.1"/>
    </source>
</evidence>
<dbReference type="Proteomes" id="UP000625711">
    <property type="component" value="Unassembled WGS sequence"/>
</dbReference>
<comment type="caution">
    <text evidence="1">The sequence shown here is derived from an EMBL/GenBank/DDBJ whole genome shotgun (WGS) entry which is preliminary data.</text>
</comment>
<sequence>MFNVFGSYDNSDLQKAIVIDLHIGPWDRSSHGSRWDIAISMRSSPDYPVVGQVRPPELGNGAIFVSRGRNARTLNLNLSPFRGLFRVRHSRAIQMVEKIGHLDQYG</sequence>
<gene>
    <name evidence="1" type="ORF">GWI33_019648</name>
</gene>
<keyword evidence="2" id="KW-1185">Reference proteome</keyword>
<organism evidence="1 2">
    <name type="scientific">Rhynchophorus ferrugineus</name>
    <name type="common">Red palm weevil</name>
    <name type="synonym">Curculio ferrugineus</name>
    <dbReference type="NCBI Taxonomy" id="354439"/>
    <lineage>
        <taxon>Eukaryota</taxon>
        <taxon>Metazoa</taxon>
        <taxon>Ecdysozoa</taxon>
        <taxon>Arthropoda</taxon>
        <taxon>Hexapoda</taxon>
        <taxon>Insecta</taxon>
        <taxon>Pterygota</taxon>
        <taxon>Neoptera</taxon>
        <taxon>Endopterygota</taxon>
        <taxon>Coleoptera</taxon>
        <taxon>Polyphaga</taxon>
        <taxon>Cucujiformia</taxon>
        <taxon>Curculionidae</taxon>
        <taxon>Dryophthorinae</taxon>
        <taxon>Rhynchophorus</taxon>
    </lineage>
</organism>
<accession>A0A834HXX1</accession>
<dbReference type="EMBL" id="JAACXV010014469">
    <property type="protein sequence ID" value="KAF7267085.1"/>
    <property type="molecule type" value="Genomic_DNA"/>
</dbReference>
<proteinExistence type="predicted"/>
<dbReference type="AlphaFoldDB" id="A0A834HXX1"/>
<name>A0A834HXX1_RHYFE</name>
<evidence type="ECO:0000313" key="2">
    <source>
        <dbReference type="Proteomes" id="UP000625711"/>
    </source>
</evidence>
<protein>
    <submittedName>
        <fullName evidence="1">Uncharacterized protein</fullName>
    </submittedName>
</protein>
<reference evidence="1" key="1">
    <citation type="submission" date="2020-08" db="EMBL/GenBank/DDBJ databases">
        <title>Genome sequencing and assembly of the red palm weevil Rhynchophorus ferrugineus.</title>
        <authorList>
            <person name="Dias G.B."/>
            <person name="Bergman C.M."/>
            <person name="Manee M."/>
        </authorList>
    </citation>
    <scope>NUCLEOTIDE SEQUENCE</scope>
    <source>
        <strain evidence="1">AA-2017</strain>
        <tissue evidence="1">Whole larva</tissue>
    </source>
</reference>